<dbReference type="KEGG" id="upv:EJN92_08570"/>
<dbReference type="Pfam" id="PF00497">
    <property type="entry name" value="SBP_bac_3"/>
    <property type="match status" value="1"/>
</dbReference>
<gene>
    <name evidence="3" type="ORF">EJN92_08570</name>
</gene>
<evidence type="ECO:0000259" key="2">
    <source>
        <dbReference type="Pfam" id="PF00497"/>
    </source>
</evidence>
<dbReference type="SUPFAM" id="SSF53850">
    <property type="entry name" value="Periplasmic binding protein-like II"/>
    <property type="match status" value="1"/>
</dbReference>
<feature type="chain" id="PRO_5018646819" evidence="1">
    <location>
        <begin position="25"/>
        <end position="243"/>
    </location>
</feature>
<dbReference type="EMBL" id="CP034464">
    <property type="protein sequence ID" value="AZP12047.1"/>
    <property type="molecule type" value="Genomic_DNA"/>
</dbReference>
<dbReference type="OrthoDB" id="8594082at2"/>
<reference evidence="3 4" key="1">
    <citation type="journal article" date="2011" name="Int. J. Syst. Evol. Microbiol.">
        <title>Description of Undibacterium oligocarboniphilum sp. nov., isolated from purified water, and Undibacterium pigrum strain CCUG 49012 as the type strain of Undibacterium parvum sp. nov., and emended descriptions of the genus Undibacterium and the species Undibacterium pigrum.</title>
        <authorList>
            <person name="Eder W."/>
            <person name="Wanner G."/>
            <person name="Ludwig W."/>
            <person name="Busse H.J."/>
            <person name="Ziemke-Kageler F."/>
            <person name="Lang E."/>
        </authorList>
    </citation>
    <scope>NUCLEOTIDE SEQUENCE [LARGE SCALE GENOMIC DNA]</scope>
    <source>
        <strain evidence="3 4">DSM 23061</strain>
    </source>
</reference>
<dbReference type="PANTHER" id="PTHR38834:SF3">
    <property type="entry name" value="SOLUTE-BINDING PROTEIN FAMILY 3_N-TERMINAL DOMAIN-CONTAINING PROTEIN"/>
    <property type="match status" value="1"/>
</dbReference>
<accession>A0A3Q9BQ89</accession>
<dbReference type="RefSeq" id="WP_126127429.1">
    <property type="nucleotide sequence ID" value="NZ_CP034464.1"/>
</dbReference>
<dbReference type="AlphaFoldDB" id="A0A3Q9BQ89"/>
<evidence type="ECO:0000313" key="3">
    <source>
        <dbReference type="EMBL" id="AZP12047.1"/>
    </source>
</evidence>
<dbReference type="Proteomes" id="UP000275663">
    <property type="component" value="Chromosome"/>
</dbReference>
<name>A0A3Q9BQ89_9BURK</name>
<keyword evidence="1" id="KW-0732">Signal</keyword>
<sequence>MRYLSIWVCLFSSVGLLQPLTVSAQTLQLTTEDYPPFNIIDAKSGKISGISTEKVAELMLRAKEKYTLNAFPWARAFQMARNEANTCVFSTTRSPEREAMFKWVGPLVKNNWFIFGRADDSRHPRSLEEMRPYVLGTYRNDAIGEFLTLKGFKTDMTTADADNPRKLLLGRFDFWATGELLGAAILKSQGLESKIVPLFHFNQTEMYLACHSSVAPERIDLWNQLLKEMERDGTNAAIEKKYK</sequence>
<dbReference type="InterPro" id="IPR001638">
    <property type="entry name" value="Solute-binding_3/MltF_N"/>
</dbReference>
<dbReference type="PANTHER" id="PTHR38834">
    <property type="entry name" value="PERIPLASMIC SUBSTRATE BINDING PROTEIN FAMILY 3"/>
    <property type="match status" value="1"/>
</dbReference>
<evidence type="ECO:0000256" key="1">
    <source>
        <dbReference type="SAM" id="SignalP"/>
    </source>
</evidence>
<evidence type="ECO:0000313" key="4">
    <source>
        <dbReference type="Proteomes" id="UP000275663"/>
    </source>
</evidence>
<proteinExistence type="predicted"/>
<feature type="signal peptide" evidence="1">
    <location>
        <begin position="1"/>
        <end position="24"/>
    </location>
</feature>
<protein>
    <submittedName>
        <fullName evidence="3">ABC transporter substrate-binding protein</fullName>
    </submittedName>
</protein>
<organism evidence="3 4">
    <name type="scientific">Undibacterium parvum</name>
    <dbReference type="NCBI Taxonomy" id="401471"/>
    <lineage>
        <taxon>Bacteria</taxon>
        <taxon>Pseudomonadati</taxon>
        <taxon>Pseudomonadota</taxon>
        <taxon>Betaproteobacteria</taxon>
        <taxon>Burkholderiales</taxon>
        <taxon>Oxalobacteraceae</taxon>
        <taxon>Undibacterium</taxon>
    </lineage>
</organism>
<dbReference type="Gene3D" id="3.40.190.10">
    <property type="entry name" value="Periplasmic binding protein-like II"/>
    <property type="match status" value="2"/>
</dbReference>
<feature type="domain" description="Solute-binding protein family 3/N-terminal" evidence="2">
    <location>
        <begin position="30"/>
        <end position="242"/>
    </location>
</feature>
<keyword evidence="4" id="KW-1185">Reference proteome</keyword>